<sequence>MTFTRYVALGDSFTEGVGDHAPELPGGVRGWADRVAQALDDAARAAGEPGLEYANLAIRGRKLKAVVDEQLAPALAMSPDLVTVHAGGNDILRPTVDLDDLLAYYDEAIAALTATGATVAIFTPHDPGSAPVFGALRGRFAILAEGMRQIADTRGAVLVDYWRIRDFDDPRLWDFDRMHMSAAGHQRMAIAVLEALGVEHDLSPVPLPTLPDVTTAQARSADLDWARRFLAPWLGRRLRGVSSGDSLSARYPEPVPVAAVSSRRQLDHSSRMAATEPTDASD</sequence>
<protein>
    <submittedName>
        <fullName evidence="3">SGNH/GDSL hydrolase family protein</fullName>
        <ecNumber evidence="3">3.1.-.-</ecNumber>
    </submittedName>
</protein>
<comment type="caution">
    <text evidence="3">The sequence shown here is derived from an EMBL/GenBank/DDBJ whole genome shotgun (WGS) entry which is preliminary data.</text>
</comment>
<evidence type="ECO:0000259" key="2">
    <source>
        <dbReference type="Pfam" id="PF13472"/>
    </source>
</evidence>
<dbReference type="PANTHER" id="PTHR43784:SF2">
    <property type="entry name" value="GDSL-LIKE LIPASE_ACYLHYDROLASE, PUTATIVE (AFU_ORTHOLOGUE AFUA_2G00820)-RELATED"/>
    <property type="match status" value="1"/>
</dbReference>
<evidence type="ECO:0000256" key="1">
    <source>
        <dbReference type="SAM" id="MobiDB-lite"/>
    </source>
</evidence>
<dbReference type="Proteomes" id="UP001589783">
    <property type="component" value="Unassembled WGS sequence"/>
</dbReference>
<evidence type="ECO:0000313" key="3">
    <source>
        <dbReference type="EMBL" id="MFC0313787.1"/>
    </source>
</evidence>
<dbReference type="GO" id="GO:0016787">
    <property type="term" value="F:hydrolase activity"/>
    <property type="evidence" value="ECO:0007669"/>
    <property type="project" value="UniProtKB-KW"/>
</dbReference>
<keyword evidence="3" id="KW-0378">Hydrolase</keyword>
<feature type="region of interest" description="Disordered" evidence="1">
    <location>
        <begin position="257"/>
        <end position="282"/>
    </location>
</feature>
<evidence type="ECO:0000313" key="4">
    <source>
        <dbReference type="Proteomes" id="UP001589783"/>
    </source>
</evidence>
<dbReference type="PANTHER" id="PTHR43784">
    <property type="entry name" value="GDSL-LIKE LIPASE/ACYLHYDROLASE, PUTATIVE (AFU_ORTHOLOGUE AFUA_2G00820)-RELATED"/>
    <property type="match status" value="1"/>
</dbReference>
<dbReference type="CDD" id="cd01832">
    <property type="entry name" value="SGNH_hydrolase_like_1"/>
    <property type="match status" value="1"/>
</dbReference>
<gene>
    <name evidence="3" type="ORF">ACFFJD_02825</name>
</gene>
<dbReference type="EMBL" id="JBHLWV010000011">
    <property type="protein sequence ID" value="MFC0313787.1"/>
    <property type="molecule type" value="Genomic_DNA"/>
</dbReference>
<proteinExistence type="predicted"/>
<dbReference type="Gene3D" id="3.40.50.1110">
    <property type="entry name" value="SGNH hydrolase"/>
    <property type="match status" value="1"/>
</dbReference>
<dbReference type="Pfam" id="PF13472">
    <property type="entry name" value="Lipase_GDSL_2"/>
    <property type="match status" value="1"/>
</dbReference>
<reference evidence="3 4" key="1">
    <citation type="submission" date="2024-09" db="EMBL/GenBank/DDBJ databases">
        <authorList>
            <person name="Sun Q."/>
            <person name="Mori K."/>
        </authorList>
    </citation>
    <scope>NUCLEOTIDE SEQUENCE [LARGE SCALE GENOMIC DNA]</scope>
    <source>
        <strain evidence="3 4">CCM 7957</strain>
    </source>
</reference>
<dbReference type="InterPro" id="IPR013830">
    <property type="entry name" value="SGNH_hydro"/>
</dbReference>
<organism evidence="3 4">
    <name type="scientific">Gordonia phosphorivorans</name>
    <dbReference type="NCBI Taxonomy" id="1056982"/>
    <lineage>
        <taxon>Bacteria</taxon>
        <taxon>Bacillati</taxon>
        <taxon>Actinomycetota</taxon>
        <taxon>Actinomycetes</taxon>
        <taxon>Mycobacteriales</taxon>
        <taxon>Gordoniaceae</taxon>
        <taxon>Gordonia</taxon>
    </lineage>
</organism>
<dbReference type="EC" id="3.1.-.-" evidence="3"/>
<name>A0ABV6H4I7_9ACTN</name>
<dbReference type="RefSeq" id="WP_382360610.1">
    <property type="nucleotide sequence ID" value="NZ_JBHLWV010000011.1"/>
</dbReference>
<dbReference type="InterPro" id="IPR053140">
    <property type="entry name" value="GDSL_Rv0518-like"/>
</dbReference>
<keyword evidence="4" id="KW-1185">Reference proteome</keyword>
<dbReference type="InterPro" id="IPR036514">
    <property type="entry name" value="SGNH_hydro_sf"/>
</dbReference>
<accession>A0ABV6H4I7</accession>
<feature type="domain" description="SGNH hydrolase-type esterase" evidence="2">
    <location>
        <begin position="8"/>
        <end position="187"/>
    </location>
</feature>
<dbReference type="SUPFAM" id="SSF52266">
    <property type="entry name" value="SGNH hydrolase"/>
    <property type="match status" value="1"/>
</dbReference>